<dbReference type="Proteomes" id="UP000077421">
    <property type="component" value="Unassembled WGS sequence"/>
</dbReference>
<gene>
    <name evidence="2" type="ORF">AYW79_05880</name>
</gene>
<evidence type="ECO:0000313" key="2">
    <source>
        <dbReference type="EMBL" id="OAG94390.1"/>
    </source>
</evidence>
<dbReference type="SUPFAM" id="SSF56112">
    <property type="entry name" value="Protein kinase-like (PK-like)"/>
    <property type="match status" value="1"/>
</dbReference>
<name>A0A853KG87_9BACL</name>
<organism evidence="2 3">
    <name type="scientific">Ferroacidibacillus organovorans</name>
    <dbReference type="NCBI Taxonomy" id="1765683"/>
    <lineage>
        <taxon>Bacteria</taxon>
        <taxon>Bacillati</taxon>
        <taxon>Bacillota</taxon>
        <taxon>Bacilli</taxon>
        <taxon>Bacillales</taxon>
        <taxon>Alicyclobacillaceae</taxon>
        <taxon>Ferroacidibacillus</taxon>
    </lineage>
</organism>
<dbReference type="Pfam" id="PF01636">
    <property type="entry name" value="APH"/>
    <property type="match status" value="1"/>
</dbReference>
<dbReference type="InterPro" id="IPR011009">
    <property type="entry name" value="Kinase-like_dom_sf"/>
</dbReference>
<dbReference type="AlphaFoldDB" id="A0A853KG87"/>
<evidence type="ECO:0000313" key="3">
    <source>
        <dbReference type="Proteomes" id="UP000077421"/>
    </source>
</evidence>
<dbReference type="InterPro" id="IPR002575">
    <property type="entry name" value="Aminoglycoside_PTrfase"/>
</dbReference>
<dbReference type="EMBL" id="LSUQ01000011">
    <property type="protein sequence ID" value="OAG94390.1"/>
    <property type="molecule type" value="Genomic_DNA"/>
</dbReference>
<feature type="domain" description="Aminoglycoside phosphotransferase" evidence="1">
    <location>
        <begin position="35"/>
        <end position="70"/>
    </location>
</feature>
<comment type="caution">
    <text evidence="2">The sequence shown here is derived from an EMBL/GenBank/DDBJ whole genome shotgun (WGS) entry which is preliminary data.</text>
</comment>
<accession>A0A853KG87</accession>
<proteinExistence type="predicted"/>
<reference evidence="2 3" key="1">
    <citation type="submission" date="2016-02" db="EMBL/GenBank/DDBJ databases">
        <title>Draft genome sequence of Acidibacillus ferrooxidans SLC66.</title>
        <authorList>
            <person name="Oliveira G."/>
            <person name="Nancucheo I."/>
            <person name="Dall'Agnol H."/>
            <person name="Johnson B."/>
            <person name="Oliveira R."/>
            <person name="Nunes G.L."/>
            <person name="Tzotzos G."/>
            <person name="Orellana S.C."/>
            <person name="Salim A.C."/>
            <person name="Araujo F.M."/>
        </authorList>
    </citation>
    <scope>NUCLEOTIDE SEQUENCE [LARGE SCALE GENOMIC DNA]</scope>
    <source>
        <strain evidence="2 3">SLC66</strain>
    </source>
</reference>
<sequence>MLARCDFVEYFYSGIEAFPSMKEELIRLIASADMNMDRIIHGDFNLGNIVEENGRYTVIDWTNGQFGDPVRAKA</sequence>
<dbReference type="Gene3D" id="3.90.1200.10">
    <property type="match status" value="1"/>
</dbReference>
<evidence type="ECO:0000259" key="1">
    <source>
        <dbReference type="Pfam" id="PF01636"/>
    </source>
</evidence>
<protein>
    <recommendedName>
        <fullName evidence="1">Aminoglycoside phosphotransferase domain-containing protein</fullName>
    </recommendedName>
</protein>